<dbReference type="SUPFAM" id="SSF82282">
    <property type="entry name" value="Homocysteine S-methyltransferase"/>
    <property type="match status" value="1"/>
</dbReference>
<accession>A0A1I3HCY3</accession>
<dbReference type="Pfam" id="PF02574">
    <property type="entry name" value="S-methyl_trans"/>
    <property type="match status" value="1"/>
</dbReference>
<dbReference type="PROSITE" id="PS50970">
    <property type="entry name" value="HCY"/>
    <property type="match status" value="1"/>
</dbReference>
<feature type="domain" description="Hcy-binding" evidence="5">
    <location>
        <begin position="44"/>
        <end position="331"/>
    </location>
</feature>
<evidence type="ECO:0000256" key="3">
    <source>
        <dbReference type="PIRSR" id="PIRSR037505-2"/>
    </source>
</evidence>
<dbReference type="OrthoDB" id="9803687at2"/>
<evidence type="ECO:0000256" key="1">
    <source>
        <dbReference type="ARBA" id="ARBA00022603"/>
    </source>
</evidence>
<feature type="binding site" evidence="3 4">
    <location>
        <position position="316"/>
    </location>
    <ligand>
        <name>Zn(2+)</name>
        <dbReference type="ChEBI" id="CHEBI:29105"/>
    </ligand>
</feature>
<dbReference type="PANTHER" id="PTHR11103">
    <property type="entry name" value="SLR1189 PROTEIN"/>
    <property type="match status" value="1"/>
</dbReference>
<organism evidence="6 7">
    <name type="scientific">Planctomicrobium piriforme</name>
    <dbReference type="NCBI Taxonomy" id="1576369"/>
    <lineage>
        <taxon>Bacteria</taxon>
        <taxon>Pseudomonadati</taxon>
        <taxon>Planctomycetota</taxon>
        <taxon>Planctomycetia</taxon>
        <taxon>Planctomycetales</taxon>
        <taxon>Planctomycetaceae</taxon>
        <taxon>Planctomicrobium</taxon>
    </lineage>
</organism>
<keyword evidence="3 4" id="KW-0479">Metal-binding</keyword>
<dbReference type="GO" id="GO:0008270">
    <property type="term" value="F:zinc ion binding"/>
    <property type="evidence" value="ECO:0007669"/>
    <property type="project" value="InterPro"/>
</dbReference>
<name>A0A1I3HCY3_9PLAN</name>
<protein>
    <submittedName>
        <fullName evidence="6">Homocysteine S-methyltransferase</fullName>
    </submittedName>
</protein>
<keyword evidence="1 4" id="KW-0489">Methyltransferase</keyword>
<dbReference type="PANTHER" id="PTHR11103:SF18">
    <property type="entry name" value="SLR1189 PROTEIN"/>
    <property type="match status" value="1"/>
</dbReference>
<dbReference type="STRING" id="1576369.SAMN05421753_10811"/>
<proteinExistence type="predicted"/>
<dbReference type="EMBL" id="FOQD01000008">
    <property type="protein sequence ID" value="SFI33595.1"/>
    <property type="molecule type" value="Genomic_DNA"/>
</dbReference>
<dbReference type="GO" id="GO:0008168">
    <property type="term" value="F:methyltransferase activity"/>
    <property type="evidence" value="ECO:0007669"/>
    <property type="project" value="UniProtKB-UniRule"/>
</dbReference>
<reference evidence="7" key="1">
    <citation type="submission" date="2016-10" db="EMBL/GenBank/DDBJ databases">
        <authorList>
            <person name="Varghese N."/>
            <person name="Submissions S."/>
        </authorList>
    </citation>
    <scope>NUCLEOTIDE SEQUENCE [LARGE SCALE GENOMIC DNA]</scope>
    <source>
        <strain evidence="7">DSM 26348</strain>
    </source>
</reference>
<dbReference type="AlphaFoldDB" id="A0A1I3HCY3"/>
<evidence type="ECO:0000313" key="6">
    <source>
        <dbReference type="EMBL" id="SFI33595.1"/>
    </source>
</evidence>
<dbReference type="InterPro" id="IPR036589">
    <property type="entry name" value="HCY_dom_sf"/>
</dbReference>
<keyword evidence="2 4" id="KW-0808">Transferase</keyword>
<feature type="binding site" evidence="3 4">
    <location>
        <position position="317"/>
    </location>
    <ligand>
        <name>Zn(2+)</name>
        <dbReference type="ChEBI" id="CHEBI:29105"/>
    </ligand>
</feature>
<gene>
    <name evidence="6" type="ORF">SAMN05421753_10811</name>
</gene>
<dbReference type="GO" id="GO:0009086">
    <property type="term" value="P:methionine biosynthetic process"/>
    <property type="evidence" value="ECO:0007669"/>
    <property type="project" value="InterPro"/>
</dbReference>
<evidence type="ECO:0000259" key="5">
    <source>
        <dbReference type="PROSITE" id="PS50970"/>
    </source>
</evidence>
<keyword evidence="7" id="KW-1185">Reference proteome</keyword>
<evidence type="ECO:0000313" key="7">
    <source>
        <dbReference type="Proteomes" id="UP000199518"/>
    </source>
</evidence>
<dbReference type="Proteomes" id="UP000199518">
    <property type="component" value="Unassembled WGS sequence"/>
</dbReference>
<dbReference type="Gene3D" id="3.20.20.330">
    <property type="entry name" value="Homocysteine-binding-like domain"/>
    <property type="match status" value="1"/>
</dbReference>
<dbReference type="InterPro" id="IPR003726">
    <property type="entry name" value="HCY_dom"/>
</dbReference>
<dbReference type="InterPro" id="IPR017226">
    <property type="entry name" value="BHMT-like"/>
</dbReference>
<evidence type="ECO:0000256" key="2">
    <source>
        <dbReference type="ARBA" id="ARBA00022679"/>
    </source>
</evidence>
<dbReference type="RefSeq" id="WP_092050217.1">
    <property type="nucleotide sequence ID" value="NZ_FOQD01000008.1"/>
</dbReference>
<feature type="binding site" evidence="3 4">
    <location>
        <position position="250"/>
    </location>
    <ligand>
        <name>Zn(2+)</name>
        <dbReference type="ChEBI" id="CHEBI:29105"/>
    </ligand>
</feature>
<dbReference type="PIRSF" id="PIRSF037505">
    <property type="entry name" value="Betaine_HMT"/>
    <property type="match status" value="1"/>
</dbReference>
<keyword evidence="3 4" id="KW-0862">Zinc</keyword>
<evidence type="ECO:0000256" key="4">
    <source>
        <dbReference type="PROSITE-ProRule" id="PRU00333"/>
    </source>
</evidence>
<dbReference type="GO" id="GO:0032259">
    <property type="term" value="P:methylation"/>
    <property type="evidence" value="ECO:0007669"/>
    <property type="project" value="UniProtKB-KW"/>
</dbReference>
<comment type="cofactor">
    <cofactor evidence="3">
        <name>Zn(2+)</name>
        <dbReference type="ChEBI" id="CHEBI:29105"/>
    </cofactor>
    <text evidence="3">Binds 1 zinc ion per subunit.</text>
</comment>
<sequence>MMPEGNAVAVRQRDVVPRLGDGEDVVRRRYHREKTRYEGTPMRAPFLKRLEMPRPLLLDGATGTELARRGIDLNVPSWTAGVIHDQPEVLRQIHRDYVEAGTEIVTAYTFRTHARNLESLGLAHQARELTLRAVEIAREACKEKAYVAGCVAPLEDCYSPQLTPDIDQLRREHAHMAGFLAEAGVDVILIETQVTIREAVIAAEAAQATGLPFCVSFVCGRSGDLLSGETLVDAWRALASLSPAVFLVNCLPGEEVLSALSPLMANDGGPRLGAYANTGRLLPGGVWEATSGVLPAVYAGYARAWIESGLRVIGGCCGTTPEHISAIRACL</sequence>